<keyword evidence="2" id="KW-0479">Metal-binding</keyword>
<sequence>MTSVPDADADAEAAEGQSLRAMLAGLVGADPGGPLEPLVGLDLVHVPRVRRLVEQHGPRWLADHFSERERAELSVVRGGRAATVAGRLAAKEAFIKLLAPTDRLVLTRDIEVLRAPGGTPVAHPRASALRELRRRGVGRWSLSITHEGDWAVAVAVGCRPAPPLSPPSP</sequence>
<dbReference type="OrthoDB" id="3396741at2"/>
<dbReference type="Gene3D" id="3.90.470.20">
    <property type="entry name" value="4'-phosphopantetheinyl transferase domain"/>
    <property type="match status" value="1"/>
</dbReference>
<dbReference type="GO" id="GO:0006633">
    <property type="term" value="P:fatty acid biosynthetic process"/>
    <property type="evidence" value="ECO:0007669"/>
    <property type="project" value="InterPro"/>
</dbReference>
<dbReference type="KEGG" id="stri:C7M71_002435"/>
<dbReference type="InterPro" id="IPR004568">
    <property type="entry name" value="Ppantetheine-prot_Trfase_dom"/>
</dbReference>
<dbReference type="InterPro" id="IPR008278">
    <property type="entry name" value="4-PPantetheinyl_Trfase_dom"/>
</dbReference>
<dbReference type="InterPro" id="IPR037143">
    <property type="entry name" value="4-PPantetheinyl_Trfase_dom_sf"/>
</dbReference>
<evidence type="ECO:0000256" key="3">
    <source>
        <dbReference type="ARBA" id="ARBA00022842"/>
    </source>
</evidence>
<accession>A0A345SRZ1</accession>
<name>A0A345SRZ1_9ACTN</name>
<protein>
    <submittedName>
        <fullName evidence="5">Holo-ACP synthase</fullName>
    </submittedName>
</protein>
<keyword evidence="6" id="KW-1185">Reference proteome</keyword>
<reference evidence="6" key="1">
    <citation type="submission" date="2018-07" db="EMBL/GenBank/DDBJ databases">
        <title>Streptacidiphilus bronchialis DSM 106435 chromosome.</title>
        <authorList>
            <person name="Batra D."/>
            <person name="Gulvik C.A."/>
        </authorList>
    </citation>
    <scope>NUCLEOTIDE SEQUENCE [LARGE SCALE GENOMIC DNA]</scope>
    <source>
        <strain evidence="6">DSM 106435</strain>
    </source>
</reference>
<feature type="domain" description="4'-phosphopantetheinyl transferase" evidence="4">
    <location>
        <begin position="39"/>
        <end position="155"/>
    </location>
</feature>
<evidence type="ECO:0000256" key="1">
    <source>
        <dbReference type="ARBA" id="ARBA00022679"/>
    </source>
</evidence>
<evidence type="ECO:0000259" key="4">
    <source>
        <dbReference type="Pfam" id="PF01648"/>
    </source>
</evidence>
<keyword evidence="3" id="KW-0460">Magnesium</keyword>
<evidence type="ECO:0000256" key="2">
    <source>
        <dbReference type="ARBA" id="ARBA00022723"/>
    </source>
</evidence>
<dbReference type="GO" id="GO:0000287">
    <property type="term" value="F:magnesium ion binding"/>
    <property type="evidence" value="ECO:0007669"/>
    <property type="project" value="InterPro"/>
</dbReference>
<dbReference type="Proteomes" id="UP000249340">
    <property type="component" value="Chromosome"/>
</dbReference>
<proteinExistence type="predicted"/>
<dbReference type="GO" id="GO:0008897">
    <property type="term" value="F:holo-[acyl-carrier-protein] synthase activity"/>
    <property type="evidence" value="ECO:0007669"/>
    <property type="project" value="InterPro"/>
</dbReference>
<evidence type="ECO:0000313" key="5">
    <source>
        <dbReference type="EMBL" id="AXI76496.1"/>
    </source>
</evidence>
<organism evidence="5 6">
    <name type="scientific">Peterkaempfera bronchialis</name>
    <dbReference type="NCBI Taxonomy" id="2126346"/>
    <lineage>
        <taxon>Bacteria</taxon>
        <taxon>Bacillati</taxon>
        <taxon>Actinomycetota</taxon>
        <taxon>Actinomycetes</taxon>
        <taxon>Kitasatosporales</taxon>
        <taxon>Streptomycetaceae</taxon>
        <taxon>Peterkaempfera</taxon>
    </lineage>
</organism>
<dbReference type="NCBIfam" id="TIGR00556">
    <property type="entry name" value="pantethn_trn"/>
    <property type="match status" value="1"/>
</dbReference>
<dbReference type="Pfam" id="PF01648">
    <property type="entry name" value="ACPS"/>
    <property type="match status" value="1"/>
</dbReference>
<gene>
    <name evidence="5" type="ORF">C7M71_002435</name>
</gene>
<dbReference type="SUPFAM" id="SSF56214">
    <property type="entry name" value="4'-phosphopantetheinyl transferase"/>
    <property type="match status" value="1"/>
</dbReference>
<keyword evidence="1" id="KW-0808">Transferase</keyword>
<dbReference type="EMBL" id="CP031264">
    <property type="protein sequence ID" value="AXI76496.1"/>
    <property type="molecule type" value="Genomic_DNA"/>
</dbReference>
<dbReference type="AlphaFoldDB" id="A0A345SRZ1"/>
<evidence type="ECO:0000313" key="6">
    <source>
        <dbReference type="Proteomes" id="UP000249340"/>
    </source>
</evidence>